<comment type="caution">
    <text evidence="2">The sequence shown here is derived from an EMBL/GenBank/DDBJ whole genome shotgun (WGS) entry which is preliminary data.</text>
</comment>
<sequence>MLLRYRATHRWTSWAVLETGRRSLYAQRLYKGFLMHTNNNIRSDLWLKRMAWLGIPLALVCVLSLWAGQWLGSGGLGRVFILTLPPVLVIGFAYNIRYLLLVQRARRASSRS</sequence>
<organism evidence="2 3">
    <name type="scientific">Marinobacterium halophilum</name>
    <dbReference type="NCBI Taxonomy" id="267374"/>
    <lineage>
        <taxon>Bacteria</taxon>
        <taxon>Pseudomonadati</taxon>
        <taxon>Pseudomonadota</taxon>
        <taxon>Gammaproteobacteria</taxon>
        <taxon>Oceanospirillales</taxon>
        <taxon>Oceanospirillaceae</taxon>
        <taxon>Marinobacterium</taxon>
    </lineage>
</organism>
<keyword evidence="1" id="KW-1133">Transmembrane helix</keyword>
<dbReference type="Proteomes" id="UP000242133">
    <property type="component" value="Unassembled WGS sequence"/>
</dbReference>
<reference evidence="2 3" key="1">
    <citation type="submission" date="2018-03" db="EMBL/GenBank/DDBJ databases">
        <title>Genomic Encyclopedia of Archaeal and Bacterial Type Strains, Phase II (KMG-II): from individual species to whole genera.</title>
        <authorList>
            <person name="Goeker M."/>
        </authorList>
    </citation>
    <scope>NUCLEOTIDE SEQUENCE [LARGE SCALE GENOMIC DNA]</scope>
    <source>
        <strain evidence="2 3">DSM 17586</strain>
    </source>
</reference>
<keyword evidence="3" id="KW-1185">Reference proteome</keyword>
<gene>
    <name evidence="2" type="ORF">CLV44_11082</name>
</gene>
<name>A0A2P8EWQ2_9GAMM</name>
<feature type="transmembrane region" description="Helical" evidence="1">
    <location>
        <begin position="50"/>
        <end position="67"/>
    </location>
</feature>
<protein>
    <submittedName>
        <fullName evidence="2">Uncharacterized protein</fullName>
    </submittedName>
</protein>
<keyword evidence="1" id="KW-0812">Transmembrane</keyword>
<dbReference type="AlphaFoldDB" id="A0A2P8EWQ2"/>
<accession>A0A2P8EWQ2</accession>
<feature type="transmembrane region" description="Helical" evidence="1">
    <location>
        <begin position="79"/>
        <end position="102"/>
    </location>
</feature>
<evidence type="ECO:0000313" key="2">
    <source>
        <dbReference type="EMBL" id="PSL13901.1"/>
    </source>
</evidence>
<evidence type="ECO:0000256" key="1">
    <source>
        <dbReference type="SAM" id="Phobius"/>
    </source>
</evidence>
<dbReference type="EMBL" id="PYGI01000010">
    <property type="protein sequence ID" value="PSL13901.1"/>
    <property type="molecule type" value="Genomic_DNA"/>
</dbReference>
<keyword evidence="1" id="KW-0472">Membrane</keyword>
<evidence type="ECO:0000313" key="3">
    <source>
        <dbReference type="Proteomes" id="UP000242133"/>
    </source>
</evidence>
<proteinExistence type="predicted"/>